<dbReference type="AlphaFoldDB" id="A0A919VXI3"/>
<feature type="transmembrane region" description="Helical" evidence="1">
    <location>
        <begin position="85"/>
        <end position="105"/>
    </location>
</feature>
<proteinExistence type="predicted"/>
<reference evidence="2" key="1">
    <citation type="submission" date="2021-03" db="EMBL/GenBank/DDBJ databases">
        <title>Whole genome shotgun sequence of Actinoplanes auranticolor NBRC 12245.</title>
        <authorList>
            <person name="Komaki H."/>
            <person name="Tamura T."/>
        </authorList>
    </citation>
    <scope>NUCLEOTIDE SEQUENCE</scope>
    <source>
        <strain evidence="2">NBRC 12245</strain>
    </source>
</reference>
<dbReference type="EMBL" id="BOQL01000075">
    <property type="protein sequence ID" value="GIM78565.1"/>
    <property type="molecule type" value="Genomic_DNA"/>
</dbReference>
<keyword evidence="1" id="KW-0472">Membrane</keyword>
<organism evidence="2 3">
    <name type="scientific">Actinoplanes auranticolor</name>
    <dbReference type="NCBI Taxonomy" id="47988"/>
    <lineage>
        <taxon>Bacteria</taxon>
        <taxon>Bacillati</taxon>
        <taxon>Actinomycetota</taxon>
        <taxon>Actinomycetes</taxon>
        <taxon>Micromonosporales</taxon>
        <taxon>Micromonosporaceae</taxon>
        <taxon>Actinoplanes</taxon>
    </lineage>
</organism>
<keyword evidence="1" id="KW-1133">Transmembrane helix</keyword>
<keyword evidence="1" id="KW-0812">Transmembrane</keyword>
<dbReference type="RefSeq" id="WP_212993957.1">
    <property type="nucleotide sequence ID" value="NZ_BAABEA010000026.1"/>
</dbReference>
<comment type="caution">
    <text evidence="2">The sequence shown here is derived from an EMBL/GenBank/DDBJ whole genome shotgun (WGS) entry which is preliminary data.</text>
</comment>
<name>A0A919VXI3_9ACTN</name>
<gene>
    <name evidence="2" type="ORF">Aau02nite_81510</name>
</gene>
<evidence type="ECO:0000256" key="1">
    <source>
        <dbReference type="SAM" id="Phobius"/>
    </source>
</evidence>
<feature type="transmembrane region" description="Helical" evidence="1">
    <location>
        <begin position="62"/>
        <end position="79"/>
    </location>
</feature>
<sequence length="108" mass="12530">MSKERARRRTERLAVLEKEKAARARRSTRRQRRRALVRSLKLKLKRRPRSGTLYKRSRAQRTGIAIIPLIVALAVWFLVPDLALRLVLIAMLVLVLPALVVVVLGRRF</sequence>
<evidence type="ECO:0000313" key="3">
    <source>
        <dbReference type="Proteomes" id="UP000681340"/>
    </source>
</evidence>
<accession>A0A919VXI3</accession>
<dbReference type="Proteomes" id="UP000681340">
    <property type="component" value="Unassembled WGS sequence"/>
</dbReference>
<evidence type="ECO:0000313" key="2">
    <source>
        <dbReference type="EMBL" id="GIM78565.1"/>
    </source>
</evidence>
<keyword evidence="3" id="KW-1185">Reference proteome</keyword>
<protein>
    <submittedName>
        <fullName evidence="2">Uncharacterized protein</fullName>
    </submittedName>
</protein>